<dbReference type="GO" id="GO:0009289">
    <property type="term" value="C:pilus"/>
    <property type="evidence" value="ECO:0007669"/>
    <property type="project" value="InterPro"/>
</dbReference>
<name>A0A8K0V0I6_9ENTR</name>
<reference evidence="3" key="1">
    <citation type="submission" date="2021-01" db="EMBL/GenBank/DDBJ databases">
        <title>Intestinitalea alba gen. nov., sp. nov., a novel genus of the family Enterobacteriaceae, isolated from the gut of the plastic-eating mealworm Tenebrio molitor L.</title>
        <authorList>
            <person name="Yang Y."/>
        </authorList>
    </citation>
    <scope>NUCLEOTIDE SEQUENCE</scope>
    <source>
        <strain evidence="3">BIT-L3</strain>
    </source>
</reference>
<evidence type="ECO:0000256" key="1">
    <source>
        <dbReference type="SAM" id="SignalP"/>
    </source>
</evidence>
<dbReference type="InterPro" id="IPR008966">
    <property type="entry name" value="Adhesion_dom_sf"/>
</dbReference>
<dbReference type="Pfam" id="PF00419">
    <property type="entry name" value="Fimbrial"/>
    <property type="match status" value="1"/>
</dbReference>
<keyword evidence="1" id="KW-0732">Signal</keyword>
<feature type="domain" description="Fimbrial-type adhesion" evidence="2">
    <location>
        <begin position="31"/>
        <end position="178"/>
    </location>
</feature>
<dbReference type="InterPro" id="IPR000259">
    <property type="entry name" value="Adhesion_dom_fimbrial"/>
</dbReference>
<dbReference type="EMBL" id="JAEPBH010000014">
    <property type="protein sequence ID" value="MBK4715074.1"/>
    <property type="molecule type" value="Genomic_DNA"/>
</dbReference>
<protein>
    <submittedName>
        <fullName evidence="3">Type 1 fimbrial protein</fullName>
    </submittedName>
</protein>
<evidence type="ECO:0000259" key="2">
    <source>
        <dbReference type="Pfam" id="PF00419"/>
    </source>
</evidence>
<dbReference type="InterPro" id="IPR050263">
    <property type="entry name" value="Bact_Fimbrial_Adh_Pro"/>
</dbReference>
<comment type="caution">
    <text evidence="3">The sequence shown here is derived from an EMBL/GenBank/DDBJ whole genome shotgun (WGS) entry which is preliminary data.</text>
</comment>
<dbReference type="Proteomes" id="UP000659047">
    <property type="component" value="Unassembled WGS sequence"/>
</dbReference>
<sequence>MSTMKKTGAAAFVASVLLAASMGAQADTVDITVTGKIVETTCKIDNAANSAMTVDLGSVGVDAFSGAGSVGNSKPFELSFSGCPTGADGIANINIAATGTADPIFTNGFASTGDAKNVAIEILSGETAMTSNGGNAIDVVPGEDGSAKAELTAAMVQVGDTAPTVGSVNSVVTMNVTYS</sequence>
<feature type="chain" id="PRO_5035459266" evidence="1">
    <location>
        <begin position="27"/>
        <end position="179"/>
    </location>
</feature>
<dbReference type="GO" id="GO:0043709">
    <property type="term" value="P:cell adhesion involved in single-species biofilm formation"/>
    <property type="evidence" value="ECO:0007669"/>
    <property type="project" value="TreeGrafter"/>
</dbReference>
<evidence type="ECO:0000313" key="3">
    <source>
        <dbReference type="EMBL" id="MBK4715074.1"/>
    </source>
</evidence>
<evidence type="ECO:0000313" key="4">
    <source>
        <dbReference type="Proteomes" id="UP000659047"/>
    </source>
</evidence>
<dbReference type="InterPro" id="IPR036937">
    <property type="entry name" value="Adhesion_dom_fimbrial_sf"/>
</dbReference>
<keyword evidence="4" id="KW-1185">Reference proteome</keyword>
<dbReference type="PANTHER" id="PTHR33420:SF27">
    <property type="entry name" value="PROTEIN FIMG"/>
    <property type="match status" value="1"/>
</dbReference>
<feature type="signal peptide" evidence="1">
    <location>
        <begin position="1"/>
        <end position="26"/>
    </location>
</feature>
<gene>
    <name evidence="3" type="ORF">JJB97_06975</name>
</gene>
<dbReference type="Gene3D" id="2.60.40.1090">
    <property type="entry name" value="Fimbrial-type adhesion domain"/>
    <property type="match status" value="1"/>
</dbReference>
<dbReference type="SUPFAM" id="SSF49401">
    <property type="entry name" value="Bacterial adhesins"/>
    <property type="match status" value="1"/>
</dbReference>
<dbReference type="PANTHER" id="PTHR33420">
    <property type="entry name" value="FIMBRIAL SUBUNIT ELFA-RELATED"/>
    <property type="match status" value="1"/>
</dbReference>
<proteinExistence type="predicted"/>
<dbReference type="AlphaFoldDB" id="A0A8K0V0I6"/>
<accession>A0A8K0V0I6</accession>
<organism evidence="3 4">
    <name type="scientific">Tenebrionibacter intestinalis</name>
    <dbReference type="NCBI Taxonomy" id="2799638"/>
    <lineage>
        <taxon>Bacteria</taxon>
        <taxon>Pseudomonadati</taxon>
        <taxon>Pseudomonadota</taxon>
        <taxon>Gammaproteobacteria</taxon>
        <taxon>Enterobacterales</taxon>
        <taxon>Enterobacteriaceae</taxon>
        <taxon>Tenebrionibacter/Tenebrionicola group</taxon>
        <taxon>Tenebrionibacter</taxon>
    </lineage>
</organism>